<comment type="similarity">
    <text evidence="2">Belongs to the protein-tyrosine phosphatase family. Non-receptor class 1 subfamily.</text>
</comment>
<evidence type="ECO:0000259" key="9">
    <source>
        <dbReference type="PROSITE" id="PS50055"/>
    </source>
</evidence>
<dbReference type="PANTHER" id="PTHR46047:SF3">
    <property type="entry name" value="TYROSINE-PROTEIN PHOSPHATASE NON-RECEPTOR TYPE 61F"/>
    <property type="match status" value="1"/>
</dbReference>
<evidence type="ECO:0000256" key="2">
    <source>
        <dbReference type="ARBA" id="ARBA00009701"/>
    </source>
</evidence>
<evidence type="ECO:0000256" key="4">
    <source>
        <dbReference type="ARBA" id="ARBA00022553"/>
    </source>
</evidence>
<dbReference type="InterPro" id="IPR029021">
    <property type="entry name" value="Prot-tyrosine_phosphatase-like"/>
</dbReference>
<keyword evidence="7" id="KW-0472">Membrane</keyword>
<evidence type="ECO:0000256" key="6">
    <source>
        <dbReference type="ARBA" id="ARBA00022912"/>
    </source>
</evidence>
<name>A0AAF3F453_9BILA</name>
<dbReference type="PROSITE" id="PS00383">
    <property type="entry name" value="TYR_PHOSPHATASE_1"/>
    <property type="match status" value="1"/>
</dbReference>
<proteinExistence type="inferred from homology"/>
<dbReference type="PROSITE" id="PS50055">
    <property type="entry name" value="TYR_PHOSPHATASE_PTP"/>
    <property type="match status" value="1"/>
</dbReference>
<dbReference type="GO" id="GO:0004726">
    <property type="term" value="F:non-membrane spanning protein tyrosine phosphatase activity"/>
    <property type="evidence" value="ECO:0007669"/>
    <property type="project" value="TreeGrafter"/>
</dbReference>
<dbReference type="AlphaFoldDB" id="A0AAF3F453"/>
<reference evidence="12" key="1">
    <citation type="submission" date="2024-02" db="UniProtKB">
        <authorList>
            <consortium name="WormBaseParasite"/>
        </authorList>
    </citation>
    <scope>IDENTIFICATION</scope>
</reference>
<accession>A0AAF3F453</accession>
<evidence type="ECO:0000256" key="1">
    <source>
        <dbReference type="ARBA" id="ARBA00004308"/>
    </source>
</evidence>
<dbReference type="PROSITE" id="PS50056">
    <property type="entry name" value="TYR_PHOSPHATASE_2"/>
    <property type="match status" value="1"/>
</dbReference>
<dbReference type="SUPFAM" id="SSF52799">
    <property type="entry name" value="(Phosphotyrosine protein) phosphatases II"/>
    <property type="match status" value="1"/>
</dbReference>
<keyword evidence="11" id="KW-1185">Reference proteome</keyword>
<evidence type="ECO:0000259" key="10">
    <source>
        <dbReference type="PROSITE" id="PS50056"/>
    </source>
</evidence>
<protein>
    <recommendedName>
        <fullName evidence="3">protein-tyrosine-phosphatase</fullName>
        <ecNumber evidence="3">3.1.3.48</ecNumber>
    </recommendedName>
</protein>
<keyword evidence="4" id="KW-0597">Phosphoprotein</keyword>
<evidence type="ECO:0000256" key="5">
    <source>
        <dbReference type="ARBA" id="ARBA00022801"/>
    </source>
</evidence>
<dbReference type="GO" id="GO:0012505">
    <property type="term" value="C:endomembrane system"/>
    <property type="evidence" value="ECO:0007669"/>
    <property type="project" value="UniProtKB-SubCell"/>
</dbReference>
<comment type="subcellular location">
    <subcellularLocation>
        <location evidence="1">Endomembrane system</location>
    </subcellularLocation>
</comment>
<sequence>MTQLARDFLINKFEQYEKNGSWDNIYQRLLAESNRQERSLKLTCKAAHSIQNARKNRYRDVAPWDHSRIHLHDVPDDESDYINASYVTVPGTERRYILSQGPLEDTCHAFWLMCWQVESPGIIMLNKIIEKGHLKCAEYYPSFGGERELEFDPFRVSVVDEQERDNYIIRRIQLRKIATGEEREVYHMQYTEWPDFGCPQSTEHFLEFLDDCRRRGILSRTKDDSPPIVHCSAGIGRTGTFIVCDSILHMVESGRDLNVDPEALIVELRKSRMGLIQTAQQLRFCWKAIVDRLKTLKEAPKQNTDESDDVKEATEQSDTPATVDSVRTAVSFNKSNN</sequence>
<dbReference type="Gene3D" id="3.90.190.10">
    <property type="entry name" value="Protein tyrosine phosphatase superfamily"/>
    <property type="match status" value="1"/>
</dbReference>
<dbReference type="InterPro" id="IPR003595">
    <property type="entry name" value="Tyr_Pase_cat"/>
</dbReference>
<evidence type="ECO:0000256" key="3">
    <source>
        <dbReference type="ARBA" id="ARBA00013064"/>
    </source>
</evidence>
<evidence type="ECO:0000256" key="8">
    <source>
        <dbReference type="SAM" id="MobiDB-lite"/>
    </source>
</evidence>
<dbReference type="GO" id="GO:0046426">
    <property type="term" value="P:negative regulation of receptor signaling pathway via JAK-STAT"/>
    <property type="evidence" value="ECO:0007669"/>
    <property type="project" value="TreeGrafter"/>
</dbReference>
<dbReference type="InterPro" id="IPR000387">
    <property type="entry name" value="Tyr_Pase_dom"/>
</dbReference>
<dbReference type="Pfam" id="PF00102">
    <property type="entry name" value="Y_phosphatase"/>
    <property type="match status" value="1"/>
</dbReference>
<evidence type="ECO:0000256" key="7">
    <source>
        <dbReference type="ARBA" id="ARBA00023136"/>
    </source>
</evidence>
<dbReference type="EC" id="3.1.3.48" evidence="3"/>
<dbReference type="GO" id="GO:0005737">
    <property type="term" value="C:cytoplasm"/>
    <property type="evidence" value="ECO:0007669"/>
    <property type="project" value="TreeGrafter"/>
</dbReference>
<dbReference type="GO" id="GO:0070373">
    <property type="term" value="P:negative regulation of ERK1 and ERK2 cascade"/>
    <property type="evidence" value="ECO:0007669"/>
    <property type="project" value="TreeGrafter"/>
</dbReference>
<evidence type="ECO:0000313" key="12">
    <source>
        <dbReference type="WBParaSite" id="MBELARI_LOCUS21343"/>
    </source>
</evidence>
<dbReference type="Proteomes" id="UP000887575">
    <property type="component" value="Unassembled WGS sequence"/>
</dbReference>
<dbReference type="GO" id="GO:0005634">
    <property type="term" value="C:nucleus"/>
    <property type="evidence" value="ECO:0007669"/>
    <property type="project" value="TreeGrafter"/>
</dbReference>
<dbReference type="PANTHER" id="PTHR46047">
    <property type="entry name" value="TYROSINE-PROTEIN PHOSPHATASE NON-RECEPTOR TYPE 61F"/>
    <property type="match status" value="1"/>
</dbReference>
<organism evidence="11 12">
    <name type="scientific">Mesorhabditis belari</name>
    <dbReference type="NCBI Taxonomy" id="2138241"/>
    <lineage>
        <taxon>Eukaryota</taxon>
        <taxon>Metazoa</taxon>
        <taxon>Ecdysozoa</taxon>
        <taxon>Nematoda</taxon>
        <taxon>Chromadorea</taxon>
        <taxon>Rhabditida</taxon>
        <taxon>Rhabditina</taxon>
        <taxon>Rhabditomorpha</taxon>
        <taxon>Rhabditoidea</taxon>
        <taxon>Rhabditidae</taxon>
        <taxon>Mesorhabditinae</taxon>
        <taxon>Mesorhabditis</taxon>
    </lineage>
</organism>
<dbReference type="InterPro" id="IPR000242">
    <property type="entry name" value="PTP_cat"/>
</dbReference>
<feature type="region of interest" description="Disordered" evidence="8">
    <location>
        <begin position="300"/>
        <end position="337"/>
    </location>
</feature>
<evidence type="ECO:0000313" key="11">
    <source>
        <dbReference type="Proteomes" id="UP000887575"/>
    </source>
</evidence>
<feature type="compositionally biased region" description="Basic and acidic residues" evidence="8">
    <location>
        <begin position="300"/>
        <end position="314"/>
    </location>
</feature>
<dbReference type="WBParaSite" id="MBELARI_LOCUS21343">
    <property type="protein sequence ID" value="MBELARI_LOCUS21343"/>
    <property type="gene ID" value="MBELARI_LOCUS21343"/>
</dbReference>
<dbReference type="SMART" id="SM00194">
    <property type="entry name" value="PTPc"/>
    <property type="match status" value="1"/>
</dbReference>
<dbReference type="InterPro" id="IPR051985">
    <property type="entry name" value="NR_tyrosine_phosphatase"/>
</dbReference>
<feature type="domain" description="Tyrosine specific protein phosphatases" evidence="10">
    <location>
        <begin position="203"/>
        <end position="283"/>
    </location>
</feature>
<keyword evidence="6" id="KW-0904">Protein phosphatase</keyword>
<dbReference type="GO" id="GO:0019901">
    <property type="term" value="F:protein kinase binding"/>
    <property type="evidence" value="ECO:0007669"/>
    <property type="project" value="TreeGrafter"/>
</dbReference>
<feature type="domain" description="Tyrosine-protein phosphatase" evidence="9">
    <location>
        <begin position="9"/>
        <end position="292"/>
    </location>
</feature>
<keyword evidence="5" id="KW-0378">Hydrolase</keyword>
<dbReference type="SMART" id="SM00404">
    <property type="entry name" value="PTPc_motif"/>
    <property type="match status" value="1"/>
</dbReference>
<feature type="compositionally biased region" description="Polar residues" evidence="8">
    <location>
        <begin position="328"/>
        <end position="337"/>
    </location>
</feature>
<dbReference type="PRINTS" id="PR00700">
    <property type="entry name" value="PRTYPHPHTASE"/>
</dbReference>
<dbReference type="InterPro" id="IPR016130">
    <property type="entry name" value="Tyr_Pase_AS"/>
</dbReference>